<name>A0ABS6JX34_9BACI</name>
<accession>A0ABS6JX34</accession>
<dbReference type="Pfam" id="PF09983">
    <property type="entry name" value="JetD_C"/>
    <property type="match status" value="1"/>
</dbReference>
<reference evidence="2 3" key="1">
    <citation type="submission" date="2021-06" db="EMBL/GenBank/DDBJ databases">
        <title>Bacillus sp. RD4P76, an endophyte from a halophyte.</title>
        <authorList>
            <person name="Sun J.-Q."/>
        </authorList>
    </citation>
    <scope>NUCLEOTIDE SEQUENCE [LARGE SCALE GENOMIC DNA]</scope>
    <source>
        <strain evidence="2 3">JCM 17098</strain>
    </source>
</reference>
<evidence type="ECO:0000313" key="2">
    <source>
        <dbReference type="EMBL" id="MBU9723152.1"/>
    </source>
</evidence>
<keyword evidence="3" id="KW-1185">Reference proteome</keyword>
<dbReference type="InterPro" id="IPR024534">
    <property type="entry name" value="JetD_C"/>
</dbReference>
<proteinExistence type="predicted"/>
<dbReference type="RefSeq" id="WP_216943374.1">
    <property type="nucleotide sequence ID" value="NZ_JAHQCR010000070.1"/>
</dbReference>
<feature type="domain" description="Wadjet protein JetD C-terminal" evidence="1">
    <location>
        <begin position="265"/>
        <end position="430"/>
    </location>
</feature>
<evidence type="ECO:0000313" key="3">
    <source>
        <dbReference type="Proteomes" id="UP000790580"/>
    </source>
</evidence>
<sequence>MTKDQEKIKQYQNRILSLLLKKYEASKAFKTEEVSLQRPQFAIKKISDPLSKDYLDEMNYRKREWIHQAIAELQDQNIIEVKWPKFKEGEEIDKVYLNYEAIEKAYQLAAIIPKKQKLINIKSILLPLSDHPWEWVRKFWSHYNVALSNNQTAGLEIDDSKGYEDLVKTLLFLPKMDEGTMKRVLSHNLFNDTKYFERNVQGRLVSIYKRFGSVNMETDIEYLDAIGIVENPQITLVSGPLEFRSNNLTVNVAELPGGIGLTFDTIKELEIQEINAKAILLIENLTAYHEFLSGKIKEETLGKSVFTNADQILAIYTGGYPHHALRKLLYKLKELRSEIPEVYHWGDIDYGGILIFEHLRRNYFDSLKPLFMDEYIYSQYLEYGIQFSVEYADKLTALLKDDSYSFWHQLIKSILRNKIKLEQESLLINWSK</sequence>
<gene>
    <name evidence="2" type="ORF">KS407_17165</name>
</gene>
<dbReference type="EMBL" id="JAHQCR010000070">
    <property type="protein sequence ID" value="MBU9723152.1"/>
    <property type="molecule type" value="Genomic_DNA"/>
</dbReference>
<dbReference type="Proteomes" id="UP000790580">
    <property type="component" value="Unassembled WGS sequence"/>
</dbReference>
<evidence type="ECO:0000259" key="1">
    <source>
        <dbReference type="Pfam" id="PF09983"/>
    </source>
</evidence>
<protein>
    <submittedName>
        <fullName evidence="2">Topoisomerase IV</fullName>
    </submittedName>
</protein>
<organism evidence="2 3">
    <name type="scientific">Evansella alkalicola</name>
    <dbReference type="NCBI Taxonomy" id="745819"/>
    <lineage>
        <taxon>Bacteria</taxon>
        <taxon>Bacillati</taxon>
        <taxon>Bacillota</taxon>
        <taxon>Bacilli</taxon>
        <taxon>Bacillales</taxon>
        <taxon>Bacillaceae</taxon>
        <taxon>Evansella</taxon>
    </lineage>
</organism>
<comment type="caution">
    <text evidence="2">The sequence shown here is derived from an EMBL/GenBank/DDBJ whole genome shotgun (WGS) entry which is preliminary data.</text>
</comment>